<reference evidence="2" key="3">
    <citation type="submission" date="2016-03" db="UniProtKB">
        <authorList>
            <consortium name="EnsemblProtists"/>
        </authorList>
    </citation>
    <scope>IDENTIFICATION</scope>
</reference>
<dbReference type="Proteomes" id="UP000011087">
    <property type="component" value="Unassembled WGS sequence"/>
</dbReference>
<reference evidence="1 3" key="1">
    <citation type="journal article" date="2012" name="Nature">
        <title>Algal genomes reveal evolutionary mosaicism and the fate of nucleomorphs.</title>
        <authorList>
            <consortium name="DOE Joint Genome Institute"/>
            <person name="Curtis B.A."/>
            <person name="Tanifuji G."/>
            <person name="Burki F."/>
            <person name="Gruber A."/>
            <person name="Irimia M."/>
            <person name="Maruyama S."/>
            <person name="Arias M.C."/>
            <person name="Ball S.G."/>
            <person name="Gile G.H."/>
            <person name="Hirakawa Y."/>
            <person name="Hopkins J.F."/>
            <person name="Kuo A."/>
            <person name="Rensing S.A."/>
            <person name="Schmutz J."/>
            <person name="Symeonidi A."/>
            <person name="Elias M."/>
            <person name="Eveleigh R.J."/>
            <person name="Herman E.K."/>
            <person name="Klute M.J."/>
            <person name="Nakayama T."/>
            <person name="Obornik M."/>
            <person name="Reyes-Prieto A."/>
            <person name="Armbrust E.V."/>
            <person name="Aves S.J."/>
            <person name="Beiko R.G."/>
            <person name="Coutinho P."/>
            <person name="Dacks J.B."/>
            <person name="Durnford D.G."/>
            <person name="Fast N.M."/>
            <person name="Green B.R."/>
            <person name="Grisdale C.J."/>
            <person name="Hempel F."/>
            <person name="Henrissat B."/>
            <person name="Hoppner M.P."/>
            <person name="Ishida K."/>
            <person name="Kim E."/>
            <person name="Koreny L."/>
            <person name="Kroth P.G."/>
            <person name="Liu Y."/>
            <person name="Malik S.B."/>
            <person name="Maier U.G."/>
            <person name="McRose D."/>
            <person name="Mock T."/>
            <person name="Neilson J.A."/>
            <person name="Onodera N.T."/>
            <person name="Poole A.M."/>
            <person name="Pritham E.J."/>
            <person name="Richards T.A."/>
            <person name="Rocap G."/>
            <person name="Roy S.W."/>
            <person name="Sarai C."/>
            <person name="Schaack S."/>
            <person name="Shirato S."/>
            <person name="Slamovits C.H."/>
            <person name="Spencer D.F."/>
            <person name="Suzuki S."/>
            <person name="Worden A.Z."/>
            <person name="Zauner S."/>
            <person name="Barry K."/>
            <person name="Bell C."/>
            <person name="Bharti A.K."/>
            <person name="Crow J.A."/>
            <person name="Grimwood J."/>
            <person name="Kramer R."/>
            <person name="Lindquist E."/>
            <person name="Lucas S."/>
            <person name="Salamov A."/>
            <person name="McFadden G.I."/>
            <person name="Lane C.E."/>
            <person name="Keeling P.J."/>
            <person name="Gray M.W."/>
            <person name="Grigoriev I.V."/>
            <person name="Archibald J.M."/>
        </authorList>
    </citation>
    <scope>NUCLEOTIDE SEQUENCE</scope>
    <source>
        <strain evidence="1 3">CCMP2712</strain>
    </source>
</reference>
<evidence type="ECO:0000313" key="2">
    <source>
        <dbReference type="EnsemblProtists" id="EKX44129"/>
    </source>
</evidence>
<dbReference type="EMBL" id="JH993006">
    <property type="protein sequence ID" value="EKX44129.1"/>
    <property type="molecule type" value="Genomic_DNA"/>
</dbReference>
<dbReference type="RefSeq" id="XP_005831109.1">
    <property type="nucleotide sequence ID" value="XM_005831052.1"/>
</dbReference>
<dbReference type="PaxDb" id="55529-EKX44129"/>
<dbReference type="KEGG" id="gtt:GUITHDRAFT_139978"/>
<organism evidence="1">
    <name type="scientific">Guillardia theta (strain CCMP2712)</name>
    <name type="common">Cryptophyte</name>
    <dbReference type="NCBI Taxonomy" id="905079"/>
    <lineage>
        <taxon>Eukaryota</taxon>
        <taxon>Cryptophyceae</taxon>
        <taxon>Pyrenomonadales</taxon>
        <taxon>Geminigeraceae</taxon>
        <taxon>Guillardia</taxon>
    </lineage>
</organism>
<evidence type="ECO:0000313" key="1">
    <source>
        <dbReference type="EMBL" id="EKX44129.1"/>
    </source>
</evidence>
<accession>L1J7P7</accession>
<protein>
    <submittedName>
        <fullName evidence="1 2">Uncharacterized protein</fullName>
    </submittedName>
</protein>
<dbReference type="AlphaFoldDB" id="L1J7P7"/>
<dbReference type="EnsemblProtists" id="EKX44129">
    <property type="protein sequence ID" value="EKX44129"/>
    <property type="gene ID" value="GUITHDRAFT_139978"/>
</dbReference>
<dbReference type="HOGENOM" id="CLU_648049_0_0_1"/>
<keyword evidence="3" id="KW-1185">Reference proteome</keyword>
<dbReference type="GeneID" id="17300825"/>
<gene>
    <name evidence="1" type="ORF">GUITHDRAFT_139978</name>
</gene>
<evidence type="ECO:0000313" key="3">
    <source>
        <dbReference type="Proteomes" id="UP000011087"/>
    </source>
</evidence>
<proteinExistence type="predicted"/>
<reference evidence="3" key="2">
    <citation type="submission" date="2012-11" db="EMBL/GenBank/DDBJ databases">
        <authorList>
            <person name="Kuo A."/>
            <person name="Curtis B.A."/>
            <person name="Tanifuji G."/>
            <person name="Burki F."/>
            <person name="Gruber A."/>
            <person name="Irimia M."/>
            <person name="Maruyama S."/>
            <person name="Arias M.C."/>
            <person name="Ball S.G."/>
            <person name="Gile G.H."/>
            <person name="Hirakawa Y."/>
            <person name="Hopkins J.F."/>
            <person name="Rensing S.A."/>
            <person name="Schmutz J."/>
            <person name="Symeonidi A."/>
            <person name="Elias M."/>
            <person name="Eveleigh R.J."/>
            <person name="Herman E.K."/>
            <person name="Klute M.J."/>
            <person name="Nakayama T."/>
            <person name="Obornik M."/>
            <person name="Reyes-Prieto A."/>
            <person name="Armbrust E.V."/>
            <person name="Aves S.J."/>
            <person name="Beiko R.G."/>
            <person name="Coutinho P."/>
            <person name="Dacks J.B."/>
            <person name="Durnford D.G."/>
            <person name="Fast N.M."/>
            <person name="Green B.R."/>
            <person name="Grisdale C."/>
            <person name="Hempe F."/>
            <person name="Henrissat B."/>
            <person name="Hoppner M.P."/>
            <person name="Ishida K.-I."/>
            <person name="Kim E."/>
            <person name="Koreny L."/>
            <person name="Kroth P.G."/>
            <person name="Liu Y."/>
            <person name="Malik S.-B."/>
            <person name="Maier U.G."/>
            <person name="McRose D."/>
            <person name="Mock T."/>
            <person name="Neilson J.A."/>
            <person name="Onodera N.T."/>
            <person name="Poole A.M."/>
            <person name="Pritham E.J."/>
            <person name="Richards T.A."/>
            <person name="Rocap G."/>
            <person name="Roy S.W."/>
            <person name="Sarai C."/>
            <person name="Schaack S."/>
            <person name="Shirato S."/>
            <person name="Slamovits C.H."/>
            <person name="Spencer D.F."/>
            <person name="Suzuki S."/>
            <person name="Worden A.Z."/>
            <person name="Zauner S."/>
            <person name="Barry K."/>
            <person name="Bell C."/>
            <person name="Bharti A.K."/>
            <person name="Crow J.A."/>
            <person name="Grimwood J."/>
            <person name="Kramer R."/>
            <person name="Lindquist E."/>
            <person name="Lucas S."/>
            <person name="Salamov A."/>
            <person name="McFadden G.I."/>
            <person name="Lane C.E."/>
            <person name="Keeling P.J."/>
            <person name="Gray M.W."/>
            <person name="Grigoriev I.V."/>
            <person name="Archibald J.M."/>
        </authorList>
    </citation>
    <scope>NUCLEOTIDE SEQUENCE</scope>
    <source>
        <strain evidence="3">CCMP2712</strain>
    </source>
</reference>
<name>L1J7P7_GUITC</name>
<sequence>MKRSIFAIISLFLAREEDHDLMTHQRDPLFEMDPAKREKFEAALRQIFPRLHATRPHPTRRPQFKEFWSEILKLRAESLNQLVFVARFHTQEHQNIDAICGCEDLNEDAQTVLEQWINQHSQSTWSEFLNERQPEVDIDTRETGTRWVDLMMRLAEREEVDTSLLDGELNLDCEMEHHKIAHENLGREENQAQAEADALEQLKCTLIKHRNEIEQRVRAAVFLFKKIESGECVDLFIEIYMARGIKQVFEKYCRGLQVIDPKDPNLTFIRTRSCCPTSSNKKERTDFTCLDAKCTLESLHRLNMEGVKYVQVYLVETGEKNGQKNQNFTTKDRKIIHPCFVDKCVRRYKVEQGCDIGIIVKVLPNHLDDSDSPPLYFTESSGTSLQLGESVMTKKIDMRGKTEVNACITHSGDLEILQIQLQTV</sequence>